<dbReference type="Pfam" id="PF01266">
    <property type="entry name" value="DAO"/>
    <property type="match status" value="1"/>
</dbReference>
<protein>
    <submittedName>
        <fullName evidence="2">FAD dependent oxidoreductase</fullName>
    </submittedName>
</protein>
<dbReference type="InterPro" id="IPR006076">
    <property type="entry name" value="FAD-dep_OxRdtase"/>
</dbReference>
<dbReference type="PANTHER" id="PTHR13847:SF260">
    <property type="entry name" value="FAD DEPENDENT OXIDOREDUCTASE DOMAIN-CONTAINING PROTEIN"/>
    <property type="match status" value="1"/>
</dbReference>
<dbReference type="STRING" id="645133.E3QFX5"/>
<accession>E3QFX5</accession>
<proteinExistence type="predicted"/>
<name>E3QFX5_COLGM</name>
<dbReference type="AlphaFoldDB" id="E3QFX5"/>
<keyword evidence="3" id="KW-1185">Reference proteome</keyword>
<dbReference type="SUPFAM" id="SSF51905">
    <property type="entry name" value="FAD/NAD(P)-binding domain"/>
    <property type="match status" value="1"/>
</dbReference>
<dbReference type="Proteomes" id="UP000008782">
    <property type="component" value="Unassembled WGS sequence"/>
</dbReference>
<dbReference type="InterPro" id="IPR036188">
    <property type="entry name" value="FAD/NAD-bd_sf"/>
</dbReference>
<evidence type="ECO:0000259" key="1">
    <source>
        <dbReference type="Pfam" id="PF01266"/>
    </source>
</evidence>
<evidence type="ECO:0000313" key="2">
    <source>
        <dbReference type="EMBL" id="EFQ29810.1"/>
    </source>
</evidence>
<sequence length="473" mass="51791">MARYPSCPLPAPQATESYWMSQADDRLKDYNSADRLPTDADTVIIGSGVTGVLIAQELLSRAAATDSRRHDGLVMLEARAFCSGASGRNGGHIKPDCYKHFLEFQARYGTDEAVRLCRFEVDNMRATVAFIRGQRLADVCDLVKTRAVDFFMTPEAWAAARESIAAYREAVGEELPDIHLHEQPDLSREGFRFPGALGAVSYPACSLWPYKLVAGLANRAVDAGMQLFTHTPALSVTPAAPAADGSPRWRVDTPRGTICCANVFHATNGYVSHLLPGFSAKIVPLKGNVVALPPPRPYVDRTLGHTASIQWGEDFDYMIQREVDGKHLIFGGRDLAHPRGCTAPIGDWDDSTTTPDIVRSLTEFPETHMMGWTGAGPPCYAWSGIMGLTPDELPYVGAVPDCAGQWVAAGYSGHGMARAFMTVQALIQLFARGDVDLRVPAEYFKIAERLVRKDDEWDQILERNLEANPPPVV</sequence>
<gene>
    <name evidence="2" type="ORF">GLRG_04954</name>
</gene>
<dbReference type="OrthoDB" id="429143at2759"/>
<dbReference type="EMBL" id="GG697346">
    <property type="protein sequence ID" value="EFQ29810.1"/>
    <property type="molecule type" value="Genomic_DNA"/>
</dbReference>
<dbReference type="eggNOG" id="ENOG502SH9U">
    <property type="taxonomic scope" value="Eukaryota"/>
</dbReference>
<dbReference type="GeneID" id="24410319"/>
<dbReference type="RefSeq" id="XP_008093830.1">
    <property type="nucleotide sequence ID" value="XM_008095639.1"/>
</dbReference>
<dbReference type="VEuPathDB" id="FungiDB:GLRG_04954"/>
<dbReference type="Gene3D" id="3.30.9.10">
    <property type="entry name" value="D-Amino Acid Oxidase, subunit A, domain 2"/>
    <property type="match status" value="1"/>
</dbReference>
<evidence type="ECO:0000313" key="3">
    <source>
        <dbReference type="Proteomes" id="UP000008782"/>
    </source>
</evidence>
<feature type="domain" description="FAD dependent oxidoreductase" evidence="1">
    <location>
        <begin position="41"/>
        <end position="424"/>
    </location>
</feature>
<reference evidence="3" key="1">
    <citation type="journal article" date="2012" name="Nat. Genet.">
        <title>Lifestyle transitions in plant pathogenic Colletotrichum fungi deciphered by genome and transcriptome analyses.</title>
        <authorList>
            <person name="O'Connell R.J."/>
            <person name="Thon M.R."/>
            <person name="Hacquard S."/>
            <person name="Amyotte S.G."/>
            <person name="Kleemann J."/>
            <person name="Torres M.F."/>
            <person name="Damm U."/>
            <person name="Buiate E.A."/>
            <person name="Epstein L."/>
            <person name="Alkan N."/>
            <person name="Altmueller J."/>
            <person name="Alvarado-Balderrama L."/>
            <person name="Bauser C.A."/>
            <person name="Becker C."/>
            <person name="Birren B.W."/>
            <person name="Chen Z."/>
            <person name="Choi J."/>
            <person name="Crouch J.A."/>
            <person name="Duvick J.P."/>
            <person name="Farman M.A."/>
            <person name="Gan P."/>
            <person name="Heiman D."/>
            <person name="Henrissat B."/>
            <person name="Howard R.J."/>
            <person name="Kabbage M."/>
            <person name="Koch C."/>
            <person name="Kracher B."/>
            <person name="Kubo Y."/>
            <person name="Law A.D."/>
            <person name="Lebrun M.-H."/>
            <person name="Lee Y.-H."/>
            <person name="Miyara I."/>
            <person name="Moore N."/>
            <person name="Neumann U."/>
            <person name="Nordstroem K."/>
            <person name="Panaccione D.G."/>
            <person name="Panstruga R."/>
            <person name="Place M."/>
            <person name="Proctor R.H."/>
            <person name="Prusky D."/>
            <person name="Rech G."/>
            <person name="Reinhardt R."/>
            <person name="Rollins J.A."/>
            <person name="Rounsley S."/>
            <person name="Schardl C.L."/>
            <person name="Schwartz D.C."/>
            <person name="Shenoy N."/>
            <person name="Shirasu K."/>
            <person name="Sikhakolli U.R."/>
            <person name="Stueber K."/>
            <person name="Sukno S.A."/>
            <person name="Sweigard J.A."/>
            <person name="Takano Y."/>
            <person name="Takahara H."/>
            <person name="Trail F."/>
            <person name="van der Does H.C."/>
            <person name="Voll L.M."/>
            <person name="Will I."/>
            <person name="Young S."/>
            <person name="Zeng Q."/>
            <person name="Zhang J."/>
            <person name="Zhou S."/>
            <person name="Dickman M.B."/>
            <person name="Schulze-Lefert P."/>
            <person name="Ver Loren van Themaat E."/>
            <person name="Ma L.-J."/>
            <person name="Vaillancourt L.J."/>
        </authorList>
    </citation>
    <scope>NUCLEOTIDE SEQUENCE [LARGE SCALE GENOMIC DNA]</scope>
    <source>
        <strain evidence="3">M1.001 / M2 / FGSC 10212</strain>
    </source>
</reference>
<dbReference type="GO" id="GO:0005737">
    <property type="term" value="C:cytoplasm"/>
    <property type="evidence" value="ECO:0007669"/>
    <property type="project" value="TreeGrafter"/>
</dbReference>
<dbReference type="Gene3D" id="3.50.50.60">
    <property type="entry name" value="FAD/NAD(P)-binding domain"/>
    <property type="match status" value="1"/>
</dbReference>
<dbReference type="HOGENOM" id="CLU_022730_0_1_1"/>
<dbReference type="PANTHER" id="PTHR13847">
    <property type="entry name" value="SARCOSINE DEHYDROGENASE-RELATED"/>
    <property type="match status" value="1"/>
</dbReference>
<organism evidence="3">
    <name type="scientific">Colletotrichum graminicola (strain M1.001 / M2 / FGSC 10212)</name>
    <name type="common">Maize anthracnose fungus</name>
    <name type="synonym">Glomerella graminicola</name>
    <dbReference type="NCBI Taxonomy" id="645133"/>
    <lineage>
        <taxon>Eukaryota</taxon>
        <taxon>Fungi</taxon>
        <taxon>Dikarya</taxon>
        <taxon>Ascomycota</taxon>
        <taxon>Pezizomycotina</taxon>
        <taxon>Sordariomycetes</taxon>
        <taxon>Hypocreomycetidae</taxon>
        <taxon>Glomerellales</taxon>
        <taxon>Glomerellaceae</taxon>
        <taxon>Colletotrichum</taxon>
        <taxon>Colletotrichum graminicola species complex</taxon>
    </lineage>
</organism>